<accession>A0ABD2Q821</accession>
<reference evidence="12 13" key="1">
    <citation type="submission" date="2024-11" db="EMBL/GenBank/DDBJ databases">
        <title>Adaptive evolution of stress response genes in parasites aligns with host niche diversity.</title>
        <authorList>
            <person name="Hahn C."/>
            <person name="Resl P."/>
        </authorList>
    </citation>
    <scope>NUCLEOTIDE SEQUENCE [LARGE SCALE GENOMIC DNA]</scope>
    <source>
        <strain evidence="12">EGGRZ-B1_66</strain>
        <tissue evidence="12">Body</tissue>
    </source>
</reference>
<dbReference type="InterPro" id="IPR019306">
    <property type="entry name" value="TMEM231"/>
</dbReference>
<comment type="subcellular location">
    <subcellularLocation>
        <location evidence="1">Cell projection</location>
        <location evidence="1">Cilium membrane</location>
        <topology evidence="1">Multi-pass membrane protein</topology>
    </subcellularLocation>
</comment>
<keyword evidence="9" id="KW-0325">Glycoprotein</keyword>
<dbReference type="PANTHER" id="PTHR14605">
    <property type="entry name" value="CHST5 PROTEIN"/>
    <property type="match status" value="1"/>
</dbReference>
<proteinExistence type="inferred from homology"/>
<name>A0ABD2Q821_9PLAT</name>
<comment type="function">
    <text evidence="11">Transmembrane component of the tectonic-like complex, a complex localized at the transition zone of primary cilia and acting as a barrier that prevents diffusion of transmembrane proteins between the cilia and plasma membranes. Required for ciliogenesis and sonic hedgehog/SHH signaling.</text>
</comment>
<keyword evidence="8" id="KW-0472">Membrane</keyword>
<evidence type="ECO:0000256" key="1">
    <source>
        <dbReference type="ARBA" id="ARBA00004272"/>
    </source>
</evidence>
<evidence type="ECO:0000256" key="3">
    <source>
        <dbReference type="ARBA" id="ARBA00015087"/>
    </source>
</evidence>
<evidence type="ECO:0000256" key="10">
    <source>
        <dbReference type="ARBA" id="ARBA00023273"/>
    </source>
</evidence>
<dbReference type="Pfam" id="PF10149">
    <property type="entry name" value="TM231"/>
    <property type="match status" value="2"/>
</dbReference>
<keyword evidence="7" id="KW-0969">Cilium</keyword>
<dbReference type="PANTHER" id="PTHR14605:SF1">
    <property type="entry name" value="TRANSMEMBRANE PROTEIN 231"/>
    <property type="match status" value="1"/>
</dbReference>
<comment type="similarity">
    <text evidence="2">Belongs to the TMEM231 family.</text>
</comment>
<keyword evidence="5" id="KW-0812">Transmembrane</keyword>
<dbReference type="GO" id="GO:0060170">
    <property type="term" value="C:ciliary membrane"/>
    <property type="evidence" value="ECO:0007669"/>
    <property type="project" value="UniProtKB-SubCell"/>
</dbReference>
<evidence type="ECO:0000313" key="12">
    <source>
        <dbReference type="EMBL" id="KAL3314376.1"/>
    </source>
</evidence>
<keyword evidence="4" id="KW-1003">Cell membrane</keyword>
<keyword evidence="13" id="KW-1185">Reference proteome</keyword>
<evidence type="ECO:0000256" key="8">
    <source>
        <dbReference type="ARBA" id="ARBA00023136"/>
    </source>
</evidence>
<keyword evidence="10" id="KW-0966">Cell projection</keyword>
<evidence type="ECO:0000256" key="4">
    <source>
        <dbReference type="ARBA" id="ARBA00022475"/>
    </source>
</evidence>
<sequence length="212" mass="24115">MAIQMGDGSTSSSLSWPIAPSFFSLNYPLASIHKYSQFDDNHDGIYDRMNLRLDFELSHAVYHVDMIFVFTVNILKPSFNATLPLFVRKNSALPISTMEYFASLDLTQDEFLDFDTPIQINSEQITVKQGTSDNKKFSLILQLVYGSSKLATRNSFWHMILKGWLQYFSLLLLSLYVSNGLKGFMFRHKLLGGVVAQVEPTAVHLLEKNKSK</sequence>
<evidence type="ECO:0000256" key="5">
    <source>
        <dbReference type="ARBA" id="ARBA00022692"/>
    </source>
</evidence>
<protein>
    <recommendedName>
        <fullName evidence="3">Transmembrane protein 231</fullName>
    </recommendedName>
</protein>
<keyword evidence="6" id="KW-1133">Transmembrane helix</keyword>
<dbReference type="AlphaFoldDB" id="A0ABD2Q821"/>
<evidence type="ECO:0000256" key="7">
    <source>
        <dbReference type="ARBA" id="ARBA00023069"/>
    </source>
</evidence>
<organism evidence="12 13">
    <name type="scientific">Cichlidogyrus casuarinus</name>
    <dbReference type="NCBI Taxonomy" id="1844966"/>
    <lineage>
        <taxon>Eukaryota</taxon>
        <taxon>Metazoa</taxon>
        <taxon>Spiralia</taxon>
        <taxon>Lophotrochozoa</taxon>
        <taxon>Platyhelminthes</taxon>
        <taxon>Monogenea</taxon>
        <taxon>Monopisthocotylea</taxon>
        <taxon>Dactylogyridea</taxon>
        <taxon>Ancyrocephalidae</taxon>
        <taxon>Cichlidogyrus</taxon>
    </lineage>
</organism>
<evidence type="ECO:0000256" key="6">
    <source>
        <dbReference type="ARBA" id="ARBA00022989"/>
    </source>
</evidence>
<evidence type="ECO:0000313" key="13">
    <source>
        <dbReference type="Proteomes" id="UP001626550"/>
    </source>
</evidence>
<gene>
    <name evidence="12" type="ORF">Ciccas_007002</name>
</gene>
<dbReference type="EMBL" id="JBJKFK010001017">
    <property type="protein sequence ID" value="KAL3314376.1"/>
    <property type="molecule type" value="Genomic_DNA"/>
</dbReference>
<evidence type="ECO:0000256" key="9">
    <source>
        <dbReference type="ARBA" id="ARBA00023180"/>
    </source>
</evidence>
<evidence type="ECO:0000256" key="11">
    <source>
        <dbReference type="ARBA" id="ARBA00024803"/>
    </source>
</evidence>
<comment type="caution">
    <text evidence="12">The sequence shown here is derived from an EMBL/GenBank/DDBJ whole genome shotgun (WGS) entry which is preliminary data.</text>
</comment>
<evidence type="ECO:0000256" key="2">
    <source>
        <dbReference type="ARBA" id="ARBA00009082"/>
    </source>
</evidence>
<dbReference type="Proteomes" id="UP001626550">
    <property type="component" value="Unassembled WGS sequence"/>
</dbReference>